<name>A0A2W7HVQ0_9PROT</name>
<dbReference type="Proteomes" id="UP000249688">
    <property type="component" value="Unassembled WGS sequence"/>
</dbReference>
<reference evidence="1 2" key="1">
    <citation type="submission" date="2018-06" db="EMBL/GenBank/DDBJ databases">
        <title>Genomic Encyclopedia of Archaeal and Bacterial Type Strains, Phase II (KMG-II): from individual species to whole genera.</title>
        <authorList>
            <person name="Goeker M."/>
        </authorList>
    </citation>
    <scope>NUCLEOTIDE SEQUENCE [LARGE SCALE GENOMIC DNA]</scope>
    <source>
        <strain evidence="1 2">DSM 24525</strain>
    </source>
</reference>
<gene>
    <name evidence="1" type="ORF">C8P66_13420</name>
</gene>
<keyword evidence="2" id="KW-1185">Reference proteome</keyword>
<accession>A0A2W7HVQ0</accession>
<sequence>MTEPEPVTRHEKPAVTVDVETLLGDPPFGSPPELSSAFVQPVTMGQDETLHPNLDIAMAQALIWRS</sequence>
<protein>
    <submittedName>
        <fullName evidence="1">Uncharacterized protein</fullName>
    </submittedName>
</protein>
<dbReference type="AlphaFoldDB" id="A0A2W7HVQ0"/>
<proteinExistence type="predicted"/>
<comment type="caution">
    <text evidence="1">The sequence shown here is derived from an EMBL/GenBank/DDBJ whole genome shotgun (WGS) entry which is preliminary data.</text>
</comment>
<dbReference type="EMBL" id="QKYU01000034">
    <property type="protein sequence ID" value="PZW38726.1"/>
    <property type="molecule type" value="Genomic_DNA"/>
</dbReference>
<evidence type="ECO:0000313" key="2">
    <source>
        <dbReference type="Proteomes" id="UP000249688"/>
    </source>
</evidence>
<organism evidence="1 2">
    <name type="scientific">Humitalea rosea</name>
    <dbReference type="NCBI Taxonomy" id="990373"/>
    <lineage>
        <taxon>Bacteria</taxon>
        <taxon>Pseudomonadati</taxon>
        <taxon>Pseudomonadota</taxon>
        <taxon>Alphaproteobacteria</taxon>
        <taxon>Acetobacterales</taxon>
        <taxon>Roseomonadaceae</taxon>
        <taxon>Humitalea</taxon>
    </lineage>
</organism>
<evidence type="ECO:0000313" key="1">
    <source>
        <dbReference type="EMBL" id="PZW38726.1"/>
    </source>
</evidence>